<accession>A0A139NWX6</accession>
<dbReference type="EMBL" id="LQNX01000063">
    <property type="protein sequence ID" value="KXT80519.1"/>
    <property type="molecule type" value="Genomic_DNA"/>
</dbReference>
<organism evidence="1 2">
    <name type="scientific">Streptococcus oralis</name>
    <dbReference type="NCBI Taxonomy" id="1303"/>
    <lineage>
        <taxon>Bacteria</taxon>
        <taxon>Bacillati</taxon>
        <taxon>Bacillota</taxon>
        <taxon>Bacilli</taxon>
        <taxon>Lactobacillales</taxon>
        <taxon>Streptococcaceae</taxon>
        <taxon>Streptococcus</taxon>
    </lineage>
</organism>
<dbReference type="RefSeq" id="WP_061415755.1">
    <property type="nucleotide sequence ID" value="NZ_KQ969522.1"/>
</dbReference>
<gene>
    <name evidence="1" type="ORF">SORDD15_01272</name>
</gene>
<dbReference type="PATRIC" id="fig|1303.78.peg.1344"/>
<name>A0A139NWX6_STROR</name>
<proteinExistence type="predicted"/>
<sequence>MIVASELLALSLYKFDELPKGRKKDVEYYEKNRTYYIPSKGDVHLYRTLDEDYLVVNKDLWSNSKIKEIYGNRVYRTNDDSFDTLLCSILTKLSLKNGFSTFSTDSLLKLITSFNSILEKWDYNVWKFYHWLLFVDDFLDIKFDDSLLKTIKFFNVVELLIFNKSKNNTENCKDILPQFLLIDKPEQLYIWPCFLLENYQPTRDKSEEICEKIAIIRNKVTHNDFQKVFESLEGLFSQKSLTEDAESNGNFDQVRLYNMILDTIIVNIVEMLINSPQEVLNLSN</sequence>
<protein>
    <submittedName>
        <fullName evidence="1">Uncharacterized protein</fullName>
    </submittedName>
</protein>
<comment type="caution">
    <text evidence="1">The sequence shown here is derived from an EMBL/GenBank/DDBJ whole genome shotgun (WGS) entry which is preliminary data.</text>
</comment>
<dbReference type="Proteomes" id="UP000070678">
    <property type="component" value="Unassembled WGS sequence"/>
</dbReference>
<evidence type="ECO:0000313" key="1">
    <source>
        <dbReference type="EMBL" id="KXT80519.1"/>
    </source>
</evidence>
<evidence type="ECO:0000313" key="2">
    <source>
        <dbReference type="Proteomes" id="UP000070678"/>
    </source>
</evidence>
<reference evidence="1 2" key="1">
    <citation type="submission" date="2016-01" db="EMBL/GenBank/DDBJ databases">
        <title>Highly variable Streptococcus oralis are common among viridans streptococci isolated from primates.</title>
        <authorList>
            <person name="Denapaite D."/>
            <person name="Rieger M."/>
            <person name="Koendgen S."/>
            <person name="Brueckner R."/>
            <person name="Ochigava I."/>
            <person name="Kappeler P."/>
            <person name="Maetz-Rensing K."/>
            <person name="Leendertz F."/>
            <person name="Hakenbeck R."/>
        </authorList>
    </citation>
    <scope>NUCLEOTIDE SEQUENCE [LARGE SCALE GENOMIC DNA]</scope>
    <source>
        <strain evidence="1 2">DD15</strain>
    </source>
</reference>
<dbReference type="AlphaFoldDB" id="A0A139NWX6"/>